<evidence type="ECO:0000256" key="3">
    <source>
        <dbReference type="ARBA" id="ARBA00023295"/>
    </source>
</evidence>
<dbReference type="GO" id="GO:0016787">
    <property type="term" value="F:hydrolase activity"/>
    <property type="evidence" value="ECO:0007669"/>
    <property type="project" value="UniProtKB-KW"/>
</dbReference>
<dbReference type="InterPro" id="IPR050226">
    <property type="entry name" value="NagZ_Beta-hexosaminidase"/>
</dbReference>
<dbReference type="Gene3D" id="3.20.20.300">
    <property type="entry name" value="Glycoside hydrolase, family 3, N-terminal domain"/>
    <property type="match status" value="1"/>
</dbReference>
<accession>A0ABW4RXB1</accession>
<keyword evidence="3" id="KW-0326">Glycosidase</keyword>
<proteinExistence type="inferred from homology"/>
<evidence type="ECO:0000313" key="5">
    <source>
        <dbReference type="EMBL" id="MFD1890720.1"/>
    </source>
</evidence>
<sequence length="472" mass="48645">MERLALGVLMPGFEGSRVPHWLRGPLADGLAAVCLFAPNVADRAAATALCCELRELSPGVVIGIDEEGGDVTRLHAATGSPLPGLGALGAVDDEEAARRAGRLLGADLAGCGITLDLTPVLDVASEPANPVIGSRSFGASPDQVARLGAALVSGLHEHGVAACGKHFPGHGDTTVDSHVGLPVIDAPRQVVLERDVAPFAALAGVLDAVMTGHLLVPALGEGPASLSSWCYALLRETGFEGVALTDALGMRAVSGADIGPAVVQALAAGADLCCLDAPMQRDGRTTFEQARRAVEAALADGFLDPAALEASGERNRALGRELVPVASQDEQVLQREGLELARRAVSARGDVRVGPRVAFLDLRARLNHAAGEQPPTLAEELARVREVEPLQAGESLGELPLVLQVREPLLAPEGELLAQLLRARPDAVVVHCGQADAAPAVDRLVLAHDAGRAMARTAVELLCGRGGDDGRG</sequence>
<dbReference type="Pfam" id="PF00933">
    <property type="entry name" value="Glyco_hydro_3"/>
    <property type="match status" value="1"/>
</dbReference>
<evidence type="ECO:0000259" key="4">
    <source>
        <dbReference type="Pfam" id="PF00933"/>
    </source>
</evidence>
<name>A0ABW4RXB1_9ACTN</name>
<evidence type="ECO:0000256" key="2">
    <source>
        <dbReference type="ARBA" id="ARBA00022801"/>
    </source>
</evidence>
<reference evidence="6" key="1">
    <citation type="journal article" date="2019" name="Int. J. Syst. Evol. Microbiol.">
        <title>The Global Catalogue of Microorganisms (GCM) 10K type strain sequencing project: providing services to taxonomists for standard genome sequencing and annotation.</title>
        <authorList>
            <consortium name="The Broad Institute Genomics Platform"/>
            <consortium name="The Broad Institute Genome Sequencing Center for Infectious Disease"/>
            <person name="Wu L."/>
            <person name="Ma J."/>
        </authorList>
    </citation>
    <scope>NUCLEOTIDE SEQUENCE [LARGE SCALE GENOMIC DNA]</scope>
    <source>
        <strain evidence="6">CAIM 431</strain>
    </source>
</reference>
<dbReference type="PANTHER" id="PTHR30480">
    <property type="entry name" value="BETA-HEXOSAMINIDASE-RELATED"/>
    <property type="match status" value="1"/>
</dbReference>
<gene>
    <name evidence="5" type="ORF">ACFSCS_11090</name>
</gene>
<dbReference type="EMBL" id="JBHUFZ010000025">
    <property type="protein sequence ID" value="MFD1890720.1"/>
    <property type="molecule type" value="Genomic_DNA"/>
</dbReference>
<dbReference type="InterPro" id="IPR001764">
    <property type="entry name" value="Glyco_hydro_3_N"/>
</dbReference>
<feature type="domain" description="Glycoside hydrolase family 3 N-terminal" evidence="4">
    <location>
        <begin position="30"/>
        <end position="280"/>
    </location>
</feature>
<dbReference type="Proteomes" id="UP001597326">
    <property type="component" value="Unassembled WGS sequence"/>
</dbReference>
<comment type="similarity">
    <text evidence="1">Belongs to the glycosyl hydrolase 3 family.</text>
</comment>
<dbReference type="PANTHER" id="PTHR30480:SF16">
    <property type="entry name" value="GLYCOSIDE HYDROLASE FAMILY 3 DOMAIN PROTEIN"/>
    <property type="match status" value="1"/>
</dbReference>
<keyword evidence="6" id="KW-1185">Reference proteome</keyword>
<dbReference type="SUPFAM" id="SSF51445">
    <property type="entry name" value="(Trans)glycosidases"/>
    <property type="match status" value="1"/>
</dbReference>
<dbReference type="RefSeq" id="WP_343872031.1">
    <property type="nucleotide sequence ID" value="NZ_BAAAIX010000004.1"/>
</dbReference>
<organism evidence="5 6">
    <name type="scientific">Luteococcus peritonei</name>
    <dbReference type="NCBI Taxonomy" id="88874"/>
    <lineage>
        <taxon>Bacteria</taxon>
        <taxon>Bacillati</taxon>
        <taxon>Actinomycetota</taxon>
        <taxon>Actinomycetes</taxon>
        <taxon>Propionibacteriales</taxon>
        <taxon>Propionibacteriaceae</taxon>
        <taxon>Luteococcus</taxon>
    </lineage>
</organism>
<keyword evidence="2 5" id="KW-0378">Hydrolase</keyword>
<evidence type="ECO:0000256" key="1">
    <source>
        <dbReference type="ARBA" id="ARBA00005336"/>
    </source>
</evidence>
<comment type="caution">
    <text evidence="5">The sequence shown here is derived from an EMBL/GenBank/DDBJ whole genome shotgun (WGS) entry which is preliminary data.</text>
</comment>
<dbReference type="InterPro" id="IPR036962">
    <property type="entry name" value="Glyco_hydro_3_N_sf"/>
</dbReference>
<evidence type="ECO:0000313" key="6">
    <source>
        <dbReference type="Proteomes" id="UP001597326"/>
    </source>
</evidence>
<dbReference type="InterPro" id="IPR017853">
    <property type="entry name" value="GH"/>
</dbReference>
<protein>
    <submittedName>
        <fullName evidence="5">Glycoside hydrolase family 3 N-terminal domain-containing protein</fullName>
    </submittedName>
</protein>